<dbReference type="InterPro" id="IPR000700">
    <property type="entry name" value="PAS-assoc_C"/>
</dbReference>
<keyword evidence="10" id="KW-0902">Two-component regulatory system</keyword>
<dbReference type="InterPro" id="IPR005467">
    <property type="entry name" value="His_kinase_dom"/>
</dbReference>
<dbReference type="SMART" id="SM00388">
    <property type="entry name" value="HisKA"/>
    <property type="match status" value="1"/>
</dbReference>
<keyword evidence="11 12" id="KW-0472">Membrane</keyword>
<dbReference type="Proteomes" id="UP000181901">
    <property type="component" value="Unassembled WGS sequence"/>
</dbReference>
<evidence type="ECO:0000259" key="15">
    <source>
        <dbReference type="PROSITE" id="PS50113"/>
    </source>
</evidence>
<protein>
    <recommendedName>
        <fullName evidence="3">histidine kinase</fullName>
        <ecNumber evidence="3">2.7.13.3</ecNumber>
    </recommendedName>
</protein>
<comment type="catalytic activity">
    <reaction evidence="1">
        <text>ATP + protein L-histidine = ADP + protein N-phospho-L-histidine.</text>
        <dbReference type="EC" id="2.7.13.3"/>
    </reaction>
</comment>
<dbReference type="GO" id="GO:0000156">
    <property type="term" value="F:phosphorelay response regulator activity"/>
    <property type="evidence" value="ECO:0007669"/>
    <property type="project" value="TreeGrafter"/>
</dbReference>
<keyword evidence="9 12" id="KW-1133">Transmembrane helix</keyword>
<keyword evidence="8" id="KW-0067">ATP-binding</keyword>
<evidence type="ECO:0000256" key="5">
    <source>
        <dbReference type="ARBA" id="ARBA00022692"/>
    </source>
</evidence>
<feature type="domain" description="PAC" evidence="15">
    <location>
        <begin position="364"/>
        <end position="416"/>
    </location>
</feature>
<evidence type="ECO:0000256" key="2">
    <source>
        <dbReference type="ARBA" id="ARBA00004141"/>
    </source>
</evidence>
<feature type="transmembrane region" description="Helical" evidence="12">
    <location>
        <begin position="7"/>
        <end position="25"/>
    </location>
</feature>
<dbReference type="Gene3D" id="1.10.287.130">
    <property type="match status" value="1"/>
</dbReference>
<name>A0A1J5MW66_9BACT</name>
<dbReference type="GO" id="GO:0007234">
    <property type="term" value="P:osmosensory signaling via phosphorelay pathway"/>
    <property type="evidence" value="ECO:0007669"/>
    <property type="project" value="TreeGrafter"/>
</dbReference>
<dbReference type="SUPFAM" id="SSF55785">
    <property type="entry name" value="PYP-like sensor domain (PAS domain)"/>
    <property type="match status" value="2"/>
</dbReference>
<dbReference type="InterPro" id="IPR036097">
    <property type="entry name" value="HisK_dim/P_sf"/>
</dbReference>
<comment type="caution">
    <text evidence="16">The sequence shown here is derived from an EMBL/GenBank/DDBJ whole genome shotgun (WGS) entry which is preliminary data.</text>
</comment>
<dbReference type="PANTHER" id="PTHR42878">
    <property type="entry name" value="TWO-COMPONENT HISTIDINE KINASE"/>
    <property type="match status" value="1"/>
</dbReference>
<evidence type="ECO:0000256" key="7">
    <source>
        <dbReference type="ARBA" id="ARBA00022777"/>
    </source>
</evidence>
<dbReference type="Pfam" id="PF00512">
    <property type="entry name" value="HisKA"/>
    <property type="match status" value="1"/>
</dbReference>
<dbReference type="EMBL" id="LKAQ01000004">
    <property type="protein sequence ID" value="OIQ50218.1"/>
    <property type="molecule type" value="Genomic_DNA"/>
</dbReference>
<dbReference type="InterPro" id="IPR003661">
    <property type="entry name" value="HisK_dim/P_dom"/>
</dbReference>
<evidence type="ECO:0000313" key="16">
    <source>
        <dbReference type="EMBL" id="OIQ50218.1"/>
    </source>
</evidence>
<evidence type="ECO:0000259" key="14">
    <source>
        <dbReference type="PROSITE" id="PS50112"/>
    </source>
</evidence>
<accession>A0A1J5MW66</accession>
<dbReference type="NCBIfam" id="TIGR00229">
    <property type="entry name" value="sensory_box"/>
    <property type="match status" value="2"/>
</dbReference>
<dbReference type="InterPro" id="IPR003594">
    <property type="entry name" value="HATPase_dom"/>
</dbReference>
<dbReference type="GO" id="GO:0005524">
    <property type="term" value="F:ATP binding"/>
    <property type="evidence" value="ECO:0007669"/>
    <property type="project" value="UniProtKB-KW"/>
</dbReference>
<dbReference type="PROSITE" id="PS50113">
    <property type="entry name" value="PAC"/>
    <property type="match status" value="2"/>
</dbReference>
<dbReference type="InterPro" id="IPR035965">
    <property type="entry name" value="PAS-like_dom_sf"/>
</dbReference>
<dbReference type="CDD" id="cd00075">
    <property type="entry name" value="HATPase"/>
    <property type="match status" value="1"/>
</dbReference>
<dbReference type="OrthoDB" id="9787818at2"/>
<evidence type="ECO:0000259" key="13">
    <source>
        <dbReference type="PROSITE" id="PS50109"/>
    </source>
</evidence>
<dbReference type="Gene3D" id="3.30.565.10">
    <property type="entry name" value="Histidine kinase-like ATPase, C-terminal domain"/>
    <property type="match status" value="1"/>
</dbReference>
<dbReference type="AlphaFoldDB" id="A0A1J5MW66"/>
<organism evidence="16 17">
    <name type="scientific">Pseudodesulfovibrio hydrargyri</name>
    <dbReference type="NCBI Taxonomy" id="2125990"/>
    <lineage>
        <taxon>Bacteria</taxon>
        <taxon>Pseudomonadati</taxon>
        <taxon>Thermodesulfobacteriota</taxon>
        <taxon>Desulfovibrionia</taxon>
        <taxon>Desulfovibrionales</taxon>
        <taxon>Desulfovibrionaceae</taxon>
    </lineage>
</organism>
<keyword evidence="4 16" id="KW-0808">Transferase</keyword>
<dbReference type="SMART" id="SM01079">
    <property type="entry name" value="CHASE"/>
    <property type="match status" value="1"/>
</dbReference>
<evidence type="ECO:0000313" key="17">
    <source>
        <dbReference type="Proteomes" id="UP000181901"/>
    </source>
</evidence>
<feature type="domain" description="PAS" evidence="14">
    <location>
        <begin position="417"/>
        <end position="490"/>
    </location>
</feature>
<evidence type="ECO:0000256" key="11">
    <source>
        <dbReference type="ARBA" id="ARBA00023136"/>
    </source>
</evidence>
<evidence type="ECO:0000256" key="8">
    <source>
        <dbReference type="ARBA" id="ARBA00022840"/>
    </source>
</evidence>
<feature type="domain" description="PAC" evidence="15">
    <location>
        <begin position="496"/>
        <end position="548"/>
    </location>
</feature>
<proteinExistence type="predicted"/>
<dbReference type="CDD" id="cd00130">
    <property type="entry name" value="PAS"/>
    <property type="match status" value="2"/>
</dbReference>
<dbReference type="InterPro" id="IPR000014">
    <property type="entry name" value="PAS"/>
</dbReference>
<dbReference type="Pfam" id="PF00989">
    <property type="entry name" value="PAS"/>
    <property type="match status" value="2"/>
</dbReference>
<dbReference type="Gene3D" id="3.30.450.20">
    <property type="entry name" value="PAS domain"/>
    <property type="match status" value="2"/>
</dbReference>
<dbReference type="InterPro" id="IPR013767">
    <property type="entry name" value="PAS_fold"/>
</dbReference>
<dbReference type="SUPFAM" id="SSF47384">
    <property type="entry name" value="Homodimeric domain of signal transducing histidine kinase"/>
    <property type="match status" value="1"/>
</dbReference>
<dbReference type="PANTHER" id="PTHR42878:SF7">
    <property type="entry name" value="SENSOR HISTIDINE KINASE GLRK"/>
    <property type="match status" value="1"/>
</dbReference>
<keyword evidence="6" id="KW-0547">Nucleotide-binding</keyword>
<dbReference type="InterPro" id="IPR001610">
    <property type="entry name" value="PAC"/>
</dbReference>
<sequence length="764" mass="83602">MLKRITYLIPPVIGLIVAVMVYIGYRADQDHHAQKVRARVVQSLNEGKASLDSAIGSGVHLISAIEAFLKVNPGLNQSQFAVLADALLVNMPAVRSLQLAKDDTVSHAYPSWSADKIFGRELNQLGTPTLRTLLKRAKATGRRQILPPGEDALGNEEIVILAPVFLPGKTLPGGYWGMISVHLDAAALFRTANIGLSGDILLALRDKQPRDGRDAMLAGDPVVFEMAPLLRTVHVPSDDWLLAAAPRGGWAGSPYAKYILVFGLLAMVLIPASLWAVAVIVMGRLKDRERYYQLVHSAKSIIMRINMDGDIVFCNEYAEDFYGYEPGELLGKPLVGTLVPRKTLEGRSMRRYLARLLMNPTAHPFNETMNVRKNGEIVWVAWANDSVRAKDGSSVGLLCVGTDITDRKLMEEALRQREKQYRLLAENVTDIIWGLDADYRFTFVSPSDEAVRGFRRSDVLGRYIQEFLTPASKTRFKDILRVLDDLADAQGSTASVTEDLEFTCADGGSVWLESHLGILFSEEDERIGLQGVSRDITDRKLAEALREDVERMARHDLKTPLGAVIGLPEEIRRHGSLNAAQEAMLGTIENAGASMLELINRSLDLYKMECGTYVLDRSTVDVLSVLEKIKAEALPHISEKGISVGIEVMGGAENGTLPVSADPELFHSMLANLILNALEASPETGSVSIVLDRRDGLTVIIRNQGEVPLSVRETFFDKYSTSSPARGSGLGTYSARLIARTHGGDIAVETGTPGETSVVVTLPQ</sequence>
<evidence type="ECO:0000256" key="9">
    <source>
        <dbReference type="ARBA" id="ARBA00022989"/>
    </source>
</evidence>
<dbReference type="GO" id="GO:0030295">
    <property type="term" value="F:protein kinase activator activity"/>
    <property type="evidence" value="ECO:0007669"/>
    <property type="project" value="TreeGrafter"/>
</dbReference>
<dbReference type="CDD" id="cd00082">
    <property type="entry name" value="HisKA"/>
    <property type="match status" value="1"/>
</dbReference>
<gene>
    <name evidence="16" type="primary">divJ</name>
    <name evidence="16" type="ORF">BerOc1_02149</name>
</gene>
<feature type="domain" description="Histidine kinase" evidence="13">
    <location>
        <begin position="552"/>
        <end position="764"/>
    </location>
</feature>
<reference evidence="16 17" key="1">
    <citation type="submission" date="2015-09" db="EMBL/GenBank/DDBJ databases">
        <title>Genome of Desulfovibrio dechloracetivorans BerOc1, a mercury methylating strain isolated from highly hydrocarbons and metals contaminated coastal sediments.</title>
        <authorList>
            <person name="Goni Urriza M."/>
            <person name="Gassie C."/>
            <person name="Bouchez O."/>
            <person name="Klopp C."/>
            <person name="Ranchou-Peyruse A."/>
            <person name="Remy G."/>
        </authorList>
    </citation>
    <scope>NUCLEOTIDE SEQUENCE [LARGE SCALE GENOMIC DNA]</scope>
    <source>
        <strain evidence="16 17">BerOc1</strain>
    </source>
</reference>
<evidence type="ECO:0000256" key="12">
    <source>
        <dbReference type="SAM" id="Phobius"/>
    </source>
</evidence>
<dbReference type="GO" id="GO:0006355">
    <property type="term" value="P:regulation of DNA-templated transcription"/>
    <property type="evidence" value="ECO:0007669"/>
    <property type="project" value="InterPro"/>
</dbReference>
<dbReference type="InterPro" id="IPR006189">
    <property type="entry name" value="CHASE_dom"/>
</dbReference>
<dbReference type="InterPro" id="IPR036890">
    <property type="entry name" value="HATPase_C_sf"/>
</dbReference>
<evidence type="ECO:0000256" key="3">
    <source>
        <dbReference type="ARBA" id="ARBA00012438"/>
    </source>
</evidence>
<evidence type="ECO:0000256" key="4">
    <source>
        <dbReference type="ARBA" id="ARBA00022679"/>
    </source>
</evidence>
<dbReference type="GO" id="GO:0000155">
    <property type="term" value="F:phosphorelay sensor kinase activity"/>
    <property type="evidence" value="ECO:0007669"/>
    <property type="project" value="InterPro"/>
</dbReference>
<evidence type="ECO:0000256" key="1">
    <source>
        <dbReference type="ARBA" id="ARBA00000085"/>
    </source>
</evidence>
<dbReference type="SMART" id="SM00091">
    <property type="entry name" value="PAS"/>
    <property type="match status" value="2"/>
</dbReference>
<dbReference type="EC" id="2.7.13.3" evidence="3"/>
<dbReference type="GO" id="GO:0016020">
    <property type="term" value="C:membrane"/>
    <property type="evidence" value="ECO:0007669"/>
    <property type="project" value="UniProtKB-SubCell"/>
</dbReference>
<dbReference type="PROSITE" id="PS50109">
    <property type="entry name" value="HIS_KIN"/>
    <property type="match status" value="1"/>
</dbReference>
<dbReference type="SMART" id="SM00086">
    <property type="entry name" value="PAC"/>
    <property type="match status" value="2"/>
</dbReference>
<evidence type="ECO:0000256" key="6">
    <source>
        <dbReference type="ARBA" id="ARBA00022741"/>
    </source>
</evidence>
<dbReference type="SMART" id="SM00387">
    <property type="entry name" value="HATPase_c"/>
    <property type="match status" value="1"/>
</dbReference>
<dbReference type="PROSITE" id="PS50112">
    <property type="entry name" value="PAS"/>
    <property type="match status" value="2"/>
</dbReference>
<dbReference type="InterPro" id="IPR050351">
    <property type="entry name" value="BphY/WalK/GraS-like"/>
</dbReference>
<dbReference type="SUPFAM" id="SSF55874">
    <property type="entry name" value="ATPase domain of HSP90 chaperone/DNA topoisomerase II/histidine kinase"/>
    <property type="match status" value="1"/>
</dbReference>
<dbReference type="Pfam" id="PF02518">
    <property type="entry name" value="HATPase_c"/>
    <property type="match status" value="1"/>
</dbReference>
<feature type="domain" description="PAS" evidence="14">
    <location>
        <begin position="287"/>
        <end position="339"/>
    </location>
</feature>
<keyword evidence="7 16" id="KW-0418">Kinase</keyword>
<keyword evidence="17" id="KW-1185">Reference proteome</keyword>
<comment type="subcellular location">
    <subcellularLocation>
        <location evidence="2">Membrane</location>
        <topology evidence="2">Multi-pass membrane protein</topology>
    </subcellularLocation>
</comment>
<evidence type="ECO:0000256" key="10">
    <source>
        <dbReference type="ARBA" id="ARBA00023012"/>
    </source>
</evidence>
<feature type="transmembrane region" description="Helical" evidence="12">
    <location>
        <begin position="258"/>
        <end position="281"/>
    </location>
</feature>
<keyword evidence="5 12" id="KW-0812">Transmembrane</keyword>